<dbReference type="SMART" id="SM00767">
    <property type="entry name" value="DCD"/>
    <property type="match status" value="1"/>
</dbReference>
<accession>A0AAN9SNJ1</accession>
<dbReference type="FunFam" id="1.25.40.120:FF:000015">
    <property type="entry name" value="Protein prenyltransferase alpha subunit repeat-containing protein 1-B isoform D"/>
    <property type="match status" value="1"/>
</dbReference>
<evidence type="ECO:0000256" key="1">
    <source>
        <dbReference type="SAM" id="MobiDB-lite"/>
    </source>
</evidence>
<name>A0AAN9SNJ1_PSOTE</name>
<dbReference type="Proteomes" id="UP001386955">
    <property type="component" value="Unassembled WGS sequence"/>
</dbReference>
<dbReference type="PANTHER" id="PTHR46444">
    <property type="entry name" value="DCD (DEVELOPMENT AND CELL DEATH) DOMAIN PROTEIN-RELATED"/>
    <property type="match status" value="1"/>
</dbReference>
<dbReference type="PROSITE" id="PS51147">
    <property type="entry name" value="PFTA"/>
    <property type="match status" value="2"/>
</dbReference>
<sequence length="973" mass="111821">MGGGFCSISACDFIVISFFLYPFDLSPRQGFELVLERREENLLGSFILPTNTQNSLTRFIHSLTHTNTKHSTRADKKPLSLDLSRSLLIKFSFGILCAEFPKLPFENCPLQYLYNMGQNRKKGGKNSRVESSNPQSSEKDNSNKDTNPVEGSSKPEQSNKNTPRSLKAKSKIVKKSMGGKFKRRLRKNKKVVGNSDELPKEKSEKDARNNEKGNQNRSNNDKNSVEKSHQAEKNKIIKVDNSEQKQRNKEKHPTLDKGFGSRINKTKHSGVENMDSREQRREKLGGFIFMCSAKTKPDCFRYRVMGVSASKKDIVLSIKPGTKLFLYDFDLRLLYGIYKASSSGGMKLEPRAFGGNFPVQVRFNVASDCLPLPENIFKKAIKENYNEKNKFKTELTARQVRKLTELFRPVDVRSGLQPVRSLPKAMLYDGDVPDGRFRLRLERGDFSDVYSLLEDIDTINDRIEVANKSHYSRIAKKPSRRRILTWMNNKFPCPSEEARSQIHQVGCLKLYLASTFVSLRLFVPNTPPMPLILANMSEEFDSKGKAMDLLCQLEDILESDALIDELGFIHPSQFALLKEENDIASNLSDKAIHQSADMVVSSEESSKQDNQNFWNRDHKLGISSHVLLPLYRAAKHAFMTTSKQYRMCNSQSSKDGICLPASSFYHLESTLLKHSKSLLLLSCDFMTAWNCRKLIVSKKKKLSVFIDELLLSELVLSYSPKSEQAWNHRRWVVKSISANCSNFKEILRKESELVEKIAERSKMNYRAWNHRCWLISYMTIEQVLYELNKSRSWAALHVADNSCFHYRRQLLMKIMENRNCVEETVSCGHNANIVQALKDELDWNETLIKRYVGREALWLHRRILSMCWINNFLLDSNDASYKSKEAISMSHDFSTFLQNELCLLHSCSTFVDDDFVDVQAQAAYSACYILWLKVQVPKPLDNELLEKIKDVDLKTLLDKSCQERSSVFNYFMN</sequence>
<organism evidence="3 4">
    <name type="scientific">Psophocarpus tetragonolobus</name>
    <name type="common">Winged bean</name>
    <name type="synonym">Dolichos tetragonolobus</name>
    <dbReference type="NCBI Taxonomy" id="3891"/>
    <lineage>
        <taxon>Eukaryota</taxon>
        <taxon>Viridiplantae</taxon>
        <taxon>Streptophyta</taxon>
        <taxon>Embryophyta</taxon>
        <taxon>Tracheophyta</taxon>
        <taxon>Spermatophyta</taxon>
        <taxon>Magnoliopsida</taxon>
        <taxon>eudicotyledons</taxon>
        <taxon>Gunneridae</taxon>
        <taxon>Pentapetalae</taxon>
        <taxon>rosids</taxon>
        <taxon>fabids</taxon>
        <taxon>Fabales</taxon>
        <taxon>Fabaceae</taxon>
        <taxon>Papilionoideae</taxon>
        <taxon>50 kb inversion clade</taxon>
        <taxon>NPAAA clade</taxon>
        <taxon>indigoferoid/millettioid clade</taxon>
        <taxon>Phaseoleae</taxon>
        <taxon>Psophocarpus</taxon>
    </lineage>
</organism>
<feature type="domain" description="DCD" evidence="2">
    <location>
        <begin position="282"/>
        <end position="409"/>
    </location>
</feature>
<dbReference type="InterPro" id="IPR002088">
    <property type="entry name" value="Prenyl_trans_a"/>
</dbReference>
<feature type="compositionally biased region" description="Basic residues" evidence="1">
    <location>
        <begin position="180"/>
        <end position="190"/>
    </location>
</feature>
<dbReference type="PANTHER" id="PTHR46444:SF3">
    <property type="entry name" value="DCD (DEVELOPMENT AND CELL DEATH) DOMAIN PROTEIN"/>
    <property type="match status" value="1"/>
</dbReference>
<evidence type="ECO:0000313" key="3">
    <source>
        <dbReference type="EMBL" id="KAK7401390.1"/>
    </source>
</evidence>
<evidence type="ECO:0000259" key="2">
    <source>
        <dbReference type="PROSITE" id="PS51222"/>
    </source>
</evidence>
<evidence type="ECO:0000313" key="4">
    <source>
        <dbReference type="Proteomes" id="UP001386955"/>
    </source>
</evidence>
<feature type="compositionally biased region" description="Basic and acidic residues" evidence="1">
    <location>
        <begin position="219"/>
        <end position="255"/>
    </location>
</feature>
<dbReference type="Pfam" id="PF01239">
    <property type="entry name" value="PPTA"/>
    <property type="match status" value="2"/>
</dbReference>
<dbReference type="SUPFAM" id="SSF48439">
    <property type="entry name" value="Protein prenylyltransferase"/>
    <property type="match status" value="1"/>
</dbReference>
<protein>
    <recommendedName>
        <fullName evidence="2">DCD domain-containing protein</fullName>
    </recommendedName>
</protein>
<comment type="caution">
    <text evidence="3">The sequence shown here is derived from an EMBL/GenBank/DDBJ whole genome shotgun (WGS) entry which is preliminary data.</text>
</comment>
<gene>
    <name evidence="3" type="ORF">VNO78_12824</name>
</gene>
<dbReference type="AlphaFoldDB" id="A0AAN9SNJ1"/>
<reference evidence="3 4" key="1">
    <citation type="submission" date="2024-01" db="EMBL/GenBank/DDBJ databases">
        <title>The genomes of 5 underutilized Papilionoideae crops provide insights into root nodulation and disease resistanc.</title>
        <authorList>
            <person name="Jiang F."/>
        </authorList>
    </citation>
    <scope>NUCLEOTIDE SEQUENCE [LARGE SCALE GENOMIC DNA]</scope>
    <source>
        <strain evidence="3">DUOXIRENSHENG_FW03</strain>
        <tissue evidence="3">Leaves</tissue>
    </source>
</reference>
<dbReference type="EMBL" id="JAYMYS010000003">
    <property type="protein sequence ID" value="KAK7401390.1"/>
    <property type="molecule type" value="Genomic_DNA"/>
</dbReference>
<feature type="compositionally biased region" description="Basic and acidic residues" evidence="1">
    <location>
        <begin position="197"/>
        <end position="211"/>
    </location>
</feature>
<dbReference type="Gene3D" id="1.25.40.120">
    <property type="entry name" value="Protein prenylyltransferase"/>
    <property type="match status" value="1"/>
</dbReference>
<feature type="region of interest" description="Disordered" evidence="1">
    <location>
        <begin position="119"/>
        <end position="277"/>
    </location>
</feature>
<dbReference type="InterPro" id="IPR013989">
    <property type="entry name" value="Dev_and_cell_death_domain"/>
</dbReference>
<feature type="compositionally biased region" description="Polar residues" evidence="1">
    <location>
        <begin position="144"/>
        <end position="164"/>
    </location>
</feature>
<dbReference type="PROSITE" id="PS51222">
    <property type="entry name" value="DCD"/>
    <property type="match status" value="1"/>
</dbReference>
<keyword evidence="4" id="KW-1185">Reference proteome</keyword>
<dbReference type="GO" id="GO:0008318">
    <property type="term" value="F:protein prenyltransferase activity"/>
    <property type="evidence" value="ECO:0007669"/>
    <property type="project" value="InterPro"/>
</dbReference>
<proteinExistence type="predicted"/>
<dbReference type="Pfam" id="PF10539">
    <property type="entry name" value="Dev_Cell_Death"/>
    <property type="match status" value="1"/>
</dbReference>